<name>A0ABP7MU64_9GAMM</name>
<protein>
    <recommendedName>
        <fullName evidence="1">PAS domain-containing protein</fullName>
    </recommendedName>
</protein>
<accession>A0ABP7MU64</accession>
<dbReference type="Proteomes" id="UP001501565">
    <property type="component" value="Unassembled WGS sequence"/>
</dbReference>
<dbReference type="InterPro" id="IPR035965">
    <property type="entry name" value="PAS-like_dom_sf"/>
</dbReference>
<dbReference type="CDD" id="cd00130">
    <property type="entry name" value="PAS"/>
    <property type="match status" value="1"/>
</dbReference>
<organism evidence="2 3">
    <name type="scientific">Litoribacillus peritrichatus</name>
    <dbReference type="NCBI Taxonomy" id="718191"/>
    <lineage>
        <taxon>Bacteria</taxon>
        <taxon>Pseudomonadati</taxon>
        <taxon>Pseudomonadota</taxon>
        <taxon>Gammaproteobacteria</taxon>
        <taxon>Oceanospirillales</taxon>
        <taxon>Oceanospirillaceae</taxon>
        <taxon>Litoribacillus</taxon>
    </lineage>
</organism>
<sequence>MSGFEDFEALIGNANVGIHCVDKDGYVIYANQWELETLGYQRDEYVGHHVSEFEVEKGELAKLMKVLAERQEIENYPYRVQGKNCVRNIIFNSTVYKKNGSFQHTRCFGLNVEEEVFAVYKKMAGQV</sequence>
<evidence type="ECO:0000313" key="2">
    <source>
        <dbReference type="EMBL" id="GAA3928743.1"/>
    </source>
</evidence>
<evidence type="ECO:0000259" key="1">
    <source>
        <dbReference type="PROSITE" id="PS50112"/>
    </source>
</evidence>
<evidence type="ECO:0000313" key="3">
    <source>
        <dbReference type="Proteomes" id="UP001501565"/>
    </source>
</evidence>
<reference evidence="3" key="1">
    <citation type="journal article" date="2019" name="Int. J. Syst. Evol. Microbiol.">
        <title>The Global Catalogue of Microorganisms (GCM) 10K type strain sequencing project: providing services to taxonomists for standard genome sequencing and annotation.</title>
        <authorList>
            <consortium name="The Broad Institute Genomics Platform"/>
            <consortium name="The Broad Institute Genome Sequencing Center for Infectious Disease"/>
            <person name="Wu L."/>
            <person name="Ma J."/>
        </authorList>
    </citation>
    <scope>NUCLEOTIDE SEQUENCE [LARGE SCALE GENOMIC DNA]</scope>
    <source>
        <strain evidence="3">JCM 17551</strain>
    </source>
</reference>
<dbReference type="InterPro" id="IPR000014">
    <property type="entry name" value="PAS"/>
</dbReference>
<dbReference type="PROSITE" id="PS50112">
    <property type="entry name" value="PAS"/>
    <property type="match status" value="1"/>
</dbReference>
<comment type="caution">
    <text evidence="2">The sequence shown here is derived from an EMBL/GenBank/DDBJ whole genome shotgun (WGS) entry which is preliminary data.</text>
</comment>
<dbReference type="SUPFAM" id="SSF55785">
    <property type="entry name" value="PYP-like sensor domain (PAS domain)"/>
    <property type="match status" value="1"/>
</dbReference>
<dbReference type="RefSeq" id="WP_344799031.1">
    <property type="nucleotide sequence ID" value="NZ_BAABBN010000007.1"/>
</dbReference>
<dbReference type="Gene3D" id="3.30.450.20">
    <property type="entry name" value="PAS domain"/>
    <property type="match status" value="1"/>
</dbReference>
<keyword evidence="3" id="KW-1185">Reference proteome</keyword>
<feature type="domain" description="PAS" evidence="1">
    <location>
        <begin position="3"/>
        <end position="47"/>
    </location>
</feature>
<dbReference type="EMBL" id="BAABBN010000007">
    <property type="protein sequence ID" value="GAA3928743.1"/>
    <property type="molecule type" value="Genomic_DNA"/>
</dbReference>
<dbReference type="Pfam" id="PF13426">
    <property type="entry name" value="PAS_9"/>
    <property type="match status" value="1"/>
</dbReference>
<proteinExistence type="predicted"/>
<dbReference type="NCBIfam" id="TIGR00229">
    <property type="entry name" value="sensory_box"/>
    <property type="match status" value="1"/>
</dbReference>
<gene>
    <name evidence="2" type="ORF">GCM10022277_26590</name>
</gene>
<dbReference type="SMART" id="SM00091">
    <property type="entry name" value="PAS"/>
    <property type="match status" value="1"/>
</dbReference>